<dbReference type="InterPro" id="IPR000257">
    <property type="entry name" value="Uroporphyrinogen_deCOase"/>
</dbReference>
<protein>
    <recommendedName>
        <fullName evidence="1">Uroporphyrinogen decarboxylase (URO-D) domain-containing protein</fullName>
    </recommendedName>
</protein>
<dbReference type="Pfam" id="PF01208">
    <property type="entry name" value="URO-D"/>
    <property type="match status" value="1"/>
</dbReference>
<dbReference type="PANTHER" id="PTHR47099:SF1">
    <property type="entry name" value="METHYLCOBAMIDE:COM METHYLTRANSFERASE MTBA"/>
    <property type="match status" value="1"/>
</dbReference>
<dbReference type="OrthoDB" id="9815759at2"/>
<dbReference type="EMBL" id="QWET01000012">
    <property type="protein sequence ID" value="RIH64271.1"/>
    <property type="molecule type" value="Genomic_DNA"/>
</dbReference>
<feature type="domain" description="Uroporphyrinogen decarboxylase (URO-D)" evidence="1">
    <location>
        <begin position="182"/>
        <end position="381"/>
    </location>
</feature>
<evidence type="ECO:0000313" key="3">
    <source>
        <dbReference type="EMBL" id="RIH66550.1"/>
    </source>
</evidence>
<dbReference type="GO" id="GO:0004853">
    <property type="term" value="F:uroporphyrinogen decarboxylase activity"/>
    <property type="evidence" value="ECO:0007669"/>
    <property type="project" value="InterPro"/>
</dbReference>
<dbReference type="RefSeq" id="WP_119348424.1">
    <property type="nucleotide sequence ID" value="NZ_QWET01000002.1"/>
</dbReference>
<evidence type="ECO:0000313" key="2">
    <source>
        <dbReference type="EMBL" id="RIH64271.1"/>
    </source>
</evidence>
<keyword evidence="4" id="KW-1185">Reference proteome</keyword>
<dbReference type="InterPro" id="IPR052024">
    <property type="entry name" value="Methanogen_methyltrans"/>
</dbReference>
<dbReference type="AlphaFoldDB" id="A0A399D8I5"/>
<accession>A0A399D8I5</accession>
<reference evidence="3 4" key="1">
    <citation type="journal article" date="2015" name="Int. J. Syst. Evol. Microbiol.">
        <title>Mariniphaga sediminis sp. nov., isolated from coastal sediment.</title>
        <authorList>
            <person name="Wang F.Q."/>
            <person name="Shen Q.Y."/>
            <person name="Chen G.J."/>
            <person name="Du Z.J."/>
        </authorList>
    </citation>
    <scope>NUCLEOTIDE SEQUENCE [LARGE SCALE GENOMIC DNA]</scope>
    <source>
        <strain evidence="3 4">SY21</strain>
    </source>
</reference>
<dbReference type="EMBL" id="QWET01000002">
    <property type="protein sequence ID" value="RIH66550.1"/>
    <property type="molecule type" value="Genomic_DNA"/>
</dbReference>
<evidence type="ECO:0000259" key="1">
    <source>
        <dbReference type="Pfam" id="PF01208"/>
    </source>
</evidence>
<sequence length="388" mass="44542">MNSRERIFKALNHEEPDRVPYDLASSTWTGITNTAYQNLRKFLGMEPEEPVWSDVIQQIVIPSEEILDRLNVDVRGVFPLTSHNWDVWAKLKDKGDFWEYFDEWGFTHRFPKNGFWFSLVKSPMDESDFSESDIVGKYPWPNAGDKQRFAGLRKKAIEYRNSDKVVFTKGLCAGLFEMHQRVRGMENAMLDAFMFPENSDKLIGKLADLKIEFWDALLDEAGDVVDIIGEGDDYGTQQSQLIDPEHFRAYYKPHFMRVLDFIKKKSPHLKIMFHSCGNVRPILPDLIEMGVDILNPVHVRANGMEPVQLKKDFGKDLVFWGGGVDTQNVLPNGTPQNVKDDVKRNIEVLAPGGGFVFNTVHNIQAEVPPENIMAMWEALQEFGKYSYA</sequence>
<dbReference type="PANTHER" id="PTHR47099">
    <property type="entry name" value="METHYLCOBAMIDE:COM METHYLTRANSFERASE MTBA"/>
    <property type="match status" value="1"/>
</dbReference>
<evidence type="ECO:0000313" key="4">
    <source>
        <dbReference type="Proteomes" id="UP000266441"/>
    </source>
</evidence>
<dbReference type="GO" id="GO:0006779">
    <property type="term" value="P:porphyrin-containing compound biosynthetic process"/>
    <property type="evidence" value="ECO:0007669"/>
    <property type="project" value="InterPro"/>
</dbReference>
<gene>
    <name evidence="3" type="ORF">D1164_02795</name>
    <name evidence="2" type="ORF">D1164_15750</name>
</gene>
<comment type="caution">
    <text evidence="3">The sequence shown here is derived from an EMBL/GenBank/DDBJ whole genome shotgun (WGS) entry which is preliminary data.</text>
</comment>
<proteinExistence type="predicted"/>
<dbReference type="Proteomes" id="UP000266441">
    <property type="component" value="Unassembled WGS sequence"/>
</dbReference>
<dbReference type="Gene3D" id="3.20.20.210">
    <property type="match status" value="1"/>
</dbReference>
<organism evidence="3 4">
    <name type="scientific">Mariniphaga sediminis</name>
    <dbReference type="NCBI Taxonomy" id="1628158"/>
    <lineage>
        <taxon>Bacteria</taxon>
        <taxon>Pseudomonadati</taxon>
        <taxon>Bacteroidota</taxon>
        <taxon>Bacteroidia</taxon>
        <taxon>Marinilabiliales</taxon>
        <taxon>Prolixibacteraceae</taxon>
        <taxon>Mariniphaga</taxon>
    </lineage>
</organism>
<name>A0A399D8I5_9BACT</name>
<dbReference type="InterPro" id="IPR038071">
    <property type="entry name" value="UROD/MetE-like_sf"/>
</dbReference>
<reference evidence="3" key="2">
    <citation type="submission" date="2018-08" db="EMBL/GenBank/DDBJ databases">
        <authorList>
            <person name="Ferrada E.E."/>
            <person name="Latorre B.A."/>
        </authorList>
    </citation>
    <scope>NUCLEOTIDE SEQUENCE</scope>
    <source>
        <strain evidence="3">SY21</strain>
    </source>
</reference>
<dbReference type="SUPFAM" id="SSF51726">
    <property type="entry name" value="UROD/MetE-like"/>
    <property type="match status" value="1"/>
</dbReference>